<evidence type="ECO:0000256" key="9">
    <source>
        <dbReference type="ARBA" id="ARBA00023180"/>
    </source>
</evidence>
<dbReference type="PANTHER" id="PTHR48063:SF100">
    <property type="entry name" value="RECEPTOR-LIKE PROTEIN EIX2"/>
    <property type="match status" value="1"/>
</dbReference>
<organism evidence="10 11">
    <name type="scientific">Vitis vinifera</name>
    <name type="common">Grape</name>
    <dbReference type="NCBI Taxonomy" id="29760"/>
    <lineage>
        <taxon>Eukaryota</taxon>
        <taxon>Viridiplantae</taxon>
        <taxon>Streptophyta</taxon>
        <taxon>Embryophyta</taxon>
        <taxon>Tracheophyta</taxon>
        <taxon>Spermatophyta</taxon>
        <taxon>Magnoliopsida</taxon>
        <taxon>eudicotyledons</taxon>
        <taxon>Gunneridae</taxon>
        <taxon>Pentapetalae</taxon>
        <taxon>rosids</taxon>
        <taxon>Vitales</taxon>
        <taxon>Vitaceae</taxon>
        <taxon>Viteae</taxon>
        <taxon>Vitis</taxon>
    </lineage>
</organism>
<evidence type="ECO:0000256" key="4">
    <source>
        <dbReference type="ARBA" id="ARBA00022729"/>
    </source>
</evidence>
<evidence type="ECO:0000256" key="5">
    <source>
        <dbReference type="ARBA" id="ARBA00022737"/>
    </source>
</evidence>
<keyword evidence="7" id="KW-0472">Membrane</keyword>
<dbReference type="Gene3D" id="3.80.10.10">
    <property type="entry name" value="Ribonuclease Inhibitor"/>
    <property type="match status" value="3"/>
</dbReference>
<sequence length="411" mass="46374">MLRPYVLTIHVVAQWMDALFSTNIGRYFVFVMMTLGGDRAIITLRAADRDRGSPDMRARHVYSDGGDRMVMRATCHHKLFVGLKASSILRPELFLWVIPHQLGNSSKLHYLYIGKSDYYRKDSLNAKDIEWISGLTFLKFLDMTNVNLSKASNWLQVMNKFHSLSVQHLSNSSSNIYGPIPSGLLNMTSLRFLDLSNNNFASPIPDWLYHITNLEHLDLGSLNIESNNFHGMLPNDIGNLTSITYLDRSYNALEGDILRSLGNLCSFQLSNLSYDRPGKGLELLRLRGNKLLGSFPDTLGECKCLEHLDLGKNRLSGHLPSELGQLKSSSYLSIDGNLFSGQIPISLGRIPSSSYLNIRENFFNGIMSEKHLANLTSLEELDAPSNLLTLQVNSNWTPPFQLTRLTWRLAF</sequence>
<evidence type="ECO:0000256" key="3">
    <source>
        <dbReference type="ARBA" id="ARBA00022692"/>
    </source>
</evidence>
<dbReference type="AlphaFoldDB" id="A0A438GE22"/>
<dbReference type="InterPro" id="IPR001611">
    <property type="entry name" value="Leu-rich_rpt"/>
</dbReference>
<evidence type="ECO:0000256" key="2">
    <source>
        <dbReference type="ARBA" id="ARBA00022614"/>
    </source>
</evidence>
<dbReference type="GO" id="GO:0016020">
    <property type="term" value="C:membrane"/>
    <property type="evidence" value="ECO:0007669"/>
    <property type="project" value="UniProtKB-SubCell"/>
</dbReference>
<dbReference type="SUPFAM" id="SSF52058">
    <property type="entry name" value="L domain-like"/>
    <property type="match status" value="1"/>
</dbReference>
<reference evidence="10 11" key="1">
    <citation type="journal article" date="2018" name="PLoS Genet.">
        <title>Population sequencing reveals clonal diversity and ancestral inbreeding in the grapevine cultivar Chardonnay.</title>
        <authorList>
            <person name="Roach M.J."/>
            <person name="Johnson D.L."/>
            <person name="Bohlmann J."/>
            <person name="van Vuuren H.J."/>
            <person name="Jones S.J."/>
            <person name="Pretorius I.S."/>
            <person name="Schmidt S.A."/>
            <person name="Borneman A.R."/>
        </authorList>
    </citation>
    <scope>NUCLEOTIDE SEQUENCE [LARGE SCALE GENOMIC DNA]</scope>
    <source>
        <strain evidence="11">cv. Chardonnay</strain>
        <tissue evidence="10">Leaf</tissue>
    </source>
</reference>
<proteinExistence type="predicted"/>
<accession>A0A438GE22</accession>
<evidence type="ECO:0000313" key="10">
    <source>
        <dbReference type="EMBL" id="RVW70455.1"/>
    </source>
</evidence>
<keyword evidence="2" id="KW-0433">Leucine-rich repeat</keyword>
<name>A0A438GE22_VITVI</name>
<keyword evidence="6" id="KW-1133">Transmembrane helix</keyword>
<dbReference type="Pfam" id="PF00560">
    <property type="entry name" value="LRR_1"/>
    <property type="match status" value="3"/>
</dbReference>
<dbReference type="PANTHER" id="PTHR48063">
    <property type="entry name" value="LRR RECEPTOR-LIKE KINASE"/>
    <property type="match status" value="1"/>
</dbReference>
<keyword evidence="5" id="KW-0677">Repeat</keyword>
<dbReference type="FunFam" id="3.80.10.10:FF:000383">
    <property type="entry name" value="Leucine-rich repeat receptor protein kinase EMS1"/>
    <property type="match status" value="1"/>
</dbReference>
<keyword evidence="9" id="KW-0325">Glycoprotein</keyword>
<keyword evidence="8 10" id="KW-0675">Receptor</keyword>
<evidence type="ECO:0000313" key="11">
    <source>
        <dbReference type="Proteomes" id="UP000288805"/>
    </source>
</evidence>
<dbReference type="InterPro" id="IPR032675">
    <property type="entry name" value="LRR_dom_sf"/>
</dbReference>
<comment type="subcellular location">
    <subcellularLocation>
        <location evidence="1">Membrane</location>
        <topology evidence="1">Single-pass type I membrane protein</topology>
    </subcellularLocation>
</comment>
<comment type="caution">
    <text evidence="10">The sequence shown here is derived from an EMBL/GenBank/DDBJ whole genome shotgun (WGS) entry which is preliminary data.</text>
</comment>
<dbReference type="Proteomes" id="UP000288805">
    <property type="component" value="Unassembled WGS sequence"/>
</dbReference>
<dbReference type="GO" id="GO:0016301">
    <property type="term" value="F:kinase activity"/>
    <property type="evidence" value="ECO:0007669"/>
    <property type="project" value="UniProtKB-KW"/>
</dbReference>
<keyword evidence="10" id="KW-0418">Kinase</keyword>
<evidence type="ECO:0000256" key="8">
    <source>
        <dbReference type="ARBA" id="ARBA00023170"/>
    </source>
</evidence>
<keyword evidence="3" id="KW-0812">Transmembrane</keyword>
<evidence type="ECO:0000256" key="6">
    <source>
        <dbReference type="ARBA" id="ARBA00022989"/>
    </source>
</evidence>
<evidence type="ECO:0000256" key="7">
    <source>
        <dbReference type="ARBA" id="ARBA00023136"/>
    </source>
</evidence>
<evidence type="ECO:0000256" key="1">
    <source>
        <dbReference type="ARBA" id="ARBA00004479"/>
    </source>
</evidence>
<keyword evidence="4" id="KW-0732">Signal</keyword>
<gene>
    <name evidence="10" type="primary">RCH2_5</name>
    <name evidence="10" type="ORF">CK203_058323</name>
</gene>
<dbReference type="InterPro" id="IPR046956">
    <property type="entry name" value="RLP23-like"/>
</dbReference>
<protein>
    <submittedName>
        <fullName evidence="10">Receptor-like protein kinase 2</fullName>
    </submittedName>
</protein>
<keyword evidence="10" id="KW-0808">Transferase</keyword>
<dbReference type="EMBL" id="QGNW01000464">
    <property type="protein sequence ID" value="RVW70455.1"/>
    <property type="molecule type" value="Genomic_DNA"/>
</dbReference>